<feature type="transmembrane region" description="Helical" evidence="6">
    <location>
        <begin position="91"/>
        <end position="118"/>
    </location>
</feature>
<dbReference type="RefSeq" id="XP_028138394.1">
    <property type="nucleotide sequence ID" value="XM_028282593.1"/>
</dbReference>
<evidence type="ECO:0000313" key="9">
    <source>
        <dbReference type="RefSeq" id="XP_028138394.1"/>
    </source>
</evidence>
<feature type="transmembrane region" description="Helical" evidence="6">
    <location>
        <begin position="12"/>
        <end position="36"/>
    </location>
</feature>
<dbReference type="EnsemblMetazoa" id="XM_028282593.2">
    <property type="protein sequence ID" value="XP_028138394.1"/>
    <property type="gene ID" value="LOC114332814"/>
</dbReference>
<sequence>MAVLSLVGSKILLAFFNFLLLICGFTLIVGGTLVLFDNERVLLSRLLAPTGPFSTFPYPLLHYIALGAALVGVVIASAGILGCWASCFHNYYLLSVYFCLVMIVLVGECAIFAIASIWPSCMGLGVEIDELTQAIQRNYGINEDFTNAVDLAQASFHCCGVQYSEEYDTSFWRMKLLGPSELLPRLAVPLSCCKLSNENKSDSYLNPEPVSQALCQALDRNRHEGFRYTMGCKEPLERWYRDHYIAFLGIGLVVVLVEFSVLLSSIVTCTRIYHHNQESRDNARNAEQDPDITTSATTTFKRSNSDTGAYSNETYALTGNFSQNYKLSERV</sequence>
<accession>A0A6P7FPZ3</accession>
<keyword evidence="4 6" id="KW-0472">Membrane</keyword>
<dbReference type="KEGG" id="dvv:114332814"/>
<feature type="transmembrane region" description="Helical" evidence="6">
    <location>
        <begin position="60"/>
        <end position="84"/>
    </location>
</feature>
<keyword evidence="8" id="KW-1185">Reference proteome</keyword>
<organism evidence="9">
    <name type="scientific">Diabrotica virgifera virgifera</name>
    <name type="common">western corn rootworm</name>
    <dbReference type="NCBI Taxonomy" id="50390"/>
    <lineage>
        <taxon>Eukaryota</taxon>
        <taxon>Metazoa</taxon>
        <taxon>Ecdysozoa</taxon>
        <taxon>Arthropoda</taxon>
        <taxon>Hexapoda</taxon>
        <taxon>Insecta</taxon>
        <taxon>Pterygota</taxon>
        <taxon>Neoptera</taxon>
        <taxon>Endopterygota</taxon>
        <taxon>Coleoptera</taxon>
        <taxon>Polyphaga</taxon>
        <taxon>Cucujiformia</taxon>
        <taxon>Chrysomeloidea</taxon>
        <taxon>Chrysomelidae</taxon>
        <taxon>Galerucinae</taxon>
        <taxon>Diabroticina</taxon>
        <taxon>Diabroticites</taxon>
        <taxon>Diabrotica</taxon>
    </lineage>
</organism>
<evidence type="ECO:0000256" key="5">
    <source>
        <dbReference type="SAM" id="MobiDB-lite"/>
    </source>
</evidence>
<dbReference type="InterPro" id="IPR008952">
    <property type="entry name" value="Tetraspanin_EC2_sf"/>
</dbReference>
<feature type="transmembrane region" description="Helical" evidence="6">
    <location>
        <begin position="244"/>
        <end position="267"/>
    </location>
</feature>
<gene>
    <name evidence="9" type="primary">LOC114332814</name>
</gene>
<reference evidence="9" key="1">
    <citation type="submission" date="2025-04" db="UniProtKB">
        <authorList>
            <consortium name="RefSeq"/>
        </authorList>
    </citation>
    <scope>IDENTIFICATION</scope>
    <source>
        <tissue evidence="9">Whole insect</tissue>
    </source>
</reference>
<dbReference type="PRINTS" id="PR00259">
    <property type="entry name" value="TMFOUR"/>
</dbReference>
<dbReference type="Pfam" id="PF00335">
    <property type="entry name" value="Tetraspanin"/>
    <property type="match status" value="1"/>
</dbReference>
<proteinExistence type="predicted"/>
<dbReference type="OrthoDB" id="5870230at2759"/>
<feature type="region of interest" description="Disordered" evidence="5">
    <location>
        <begin position="279"/>
        <end position="305"/>
    </location>
</feature>
<evidence type="ECO:0000256" key="6">
    <source>
        <dbReference type="SAM" id="Phobius"/>
    </source>
</evidence>
<dbReference type="Gene3D" id="1.10.1450.10">
    <property type="entry name" value="Tetraspanin"/>
    <property type="match status" value="1"/>
</dbReference>
<dbReference type="SUPFAM" id="SSF48652">
    <property type="entry name" value="Tetraspanin"/>
    <property type="match status" value="1"/>
</dbReference>
<evidence type="ECO:0000256" key="3">
    <source>
        <dbReference type="ARBA" id="ARBA00022989"/>
    </source>
</evidence>
<evidence type="ECO:0000256" key="2">
    <source>
        <dbReference type="ARBA" id="ARBA00022692"/>
    </source>
</evidence>
<dbReference type="PANTHER" id="PTHR19282">
    <property type="entry name" value="TETRASPANIN"/>
    <property type="match status" value="1"/>
</dbReference>
<keyword evidence="2 6" id="KW-0812">Transmembrane</keyword>
<evidence type="ECO:0000313" key="7">
    <source>
        <dbReference type="EnsemblMetazoa" id="XP_028138394.1"/>
    </source>
</evidence>
<name>A0A6P7FPZ3_DIAVI</name>
<evidence type="ECO:0000256" key="4">
    <source>
        <dbReference type="ARBA" id="ARBA00023136"/>
    </source>
</evidence>
<evidence type="ECO:0000313" key="8">
    <source>
        <dbReference type="Proteomes" id="UP001652700"/>
    </source>
</evidence>
<dbReference type="GeneID" id="114332814"/>
<dbReference type="Proteomes" id="UP001652700">
    <property type="component" value="Unplaced"/>
</dbReference>
<dbReference type="PANTHER" id="PTHR19282:SF428">
    <property type="entry name" value="TETRASPANIN 68C, ISOFORM A"/>
    <property type="match status" value="1"/>
</dbReference>
<evidence type="ECO:0000256" key="1">
    <source>
        <dbReference type="ARBA" id="ARBA00004141"/>
    </source>
</evidence>
<dbReference type="AlphaFoldDB" id="A0A6P7FPZ3"/>
<dbReference type="InParanoid" id="A0A6P7FPZ3"/>
<protein>
    <submittedName>
        <fullName evidence="9">Tetraspanin-1</fullName>
    </submittedName>
</protein>
<comment type="subcellular location">
    <subcellularLocation>
        <location evidence="1">Membrane</location>
        <topology evidence="1">Multi-pass membrane protein</topology>
    </subcellularLocation>
</comment>
<dbReference type="GO" id="GO:0005886">
    <property type="term" value="C:plasma membrane"/>
    <property type="evidence" value="ECO:0007669"/>
    <property type="project" value="TreeGrafter"/>
</dbReference>
<reference evidence="7" key="2">
    <citation type="submission" date="2025-05" db="UniProtKB">
        <authorList>
            <consortium name="EnsemblMetazoa"/>
        </authorList>
    </citation>
    <scope>IDENTIFICATION</scope>
</reference>
<feature type="compositionally biased region" description="Polar residues" evidence="5">
    <location>
        <begin position="291"/>
        <end position="305"/>
    </location>
</feature>
<dbReference type="InterPro" id="IPR018499">
    <property type="entry name" value="Tetraspanin/Peripherin"/>
</dbReference>
<keyword evidence="3 6" id="KW-1133">Transmembrane helix</keyword>
<dbReference type="CDD" id="cd03127">
    <property type="entry name" value="tetraspanin_LEL"/>
    <property type="match status" value="1"/>
</dbReference>